<evidence type="ECO:0000256" key="1">
    <source>
        <dbReference type="ARBA" id="ARBA00022603"/>
    </source>
</evidence>
<dbReference type="KEGG" id="sfi:SFUL_3690"/>
<keyword evidence="3" id="KW-0949">S-adenosyl-L-methionine</keyword>
<dbReference type="GO" id="GO:0043565">
    <property type="term" value="F:sequence-specific DNA binding"/>
    <property type="evidence" value="ECO:0007669"/>
    <property type="project" value="TreeGrafter"/>
</dbReference>
<protein>
    <submittedName>
        <fullName evidence="4">Prophage DNA modification methylase</fullName>
    </submittedName>
</protein>
<dbReference type="PRINTS" id="PR00505">
    <property type="entry name" value="D12N6MTFRASE"/>
</dbReference>
<dbReference type="Gene3D" id="3.40.50.150">
    <property type="entry name" value="Vaccinia Virus protein VP39"/>
    <property type="match status" value="2"/>
</dbReference>
<gene>
    <name evidence="4" type="ORF">SFUL_3690</name>
</gene>
<dbReference type="InterPro" id="IPR029063">
    <property type="entry name" value="SAM-dependent_MTases_sf"/>
</dbReference>
<dbReference type="InterPro" id="IPR012327">
    <property type="entry name" value="MeTrfase_D12"/>
</dbReference>
<dbReference type="REBASE" id="64814">
    <property type="entry name" value="M.Sfu40593ORF3690P"/>
</dbReference>
<evidence type="ECO:0000313" key="5">
    <source>
        <dbReference type="Proteomes" id="UP000013304"/>
    </source>
</evidence>
<dbReference type="GO" id="GO:0009007">
    <property type="term" value="F:site-specific DNA-methyltransferase (adenine-specific) activity"/>
    <property type="evidence" value="ECO:0007669"/>
    <property type="project" value="UniProtKB-EC"/>
</dbReference>
<organism evidence="4 5">
    <name type="scientific">Streptomyces microflavus DSM 40593</name>
    <dbReference type="NCBI Taxonomy" id="1303692"/>
    <lineage>
        <taxon>Bacteria</taxon>
        <taxon>Bacillati</taxon>
        <taxon>Actinomycetota</taxon>
        <taxon>Actinomycetes</taxon>
        <taxon>Kitasatosporales</taxon>
        <taxon>Streptomycetaceae</taxon>
        <taxon>Streptomyces</taxon>
    </lineage>
</organism>
<dbReference type="GO" id="GO:0009307">
    <property type="term" value="P:DNA restriction-modification system"/>
    <property type="evidence" value="ECO:0007669"/>
    <property type="project" value="InterPro"/>
</dbReference>
<name>N0CYG9_STRMI</name>
<dbReference type="Pfam" id="PF02086">
    <property type="entry name" value="MethyltransfD12"/>
    <property type="match status" value="1"/>
</dbReference>
<dbReference type="GO" id="GO:1904047">
    <property type="term" value="F:S-adenosyl-L-methionine binding"/>
    <property type="evidence" value="ECO:0007669"/>
    <property type="project" value="TreeGrafter"/>
</dbReference>
<dbReference type="AlphaFoldDB" id="N0CYG9"/>
<dbReference type="RefSeq" id="WP_015609960.1">
    <property type="nucleotide sequence ID" value="NC_021177.1"/>
</dbReference>
<sequence length="280" mass="30873">MKSPVPYFGAKGRTAPWITSLLPPHRHYVEPYCGGLSVLLAKRPAVMETVNDLDGDLMNFWRVLRERPEDLVRACDLTPHARAELTAAWDPTTDEVERARRVWVRLSQGRGGMMRRTGWRHYTASSGSSIGMPGYLEAYRSRLLPAAARLADVSLECLPALTIIGKYGSASDVLLYVDPPYLSSTRGDANSRYGVEMKTEQEHRELAAALADCRAAVVLSGYDSPLYDELYVGWHRVDQQTMTGNGRAGTKGRTEVLWSNRALASSLSLFGHDGSADGGQ</sequence>
<dbReference type="eggNOG" id="COG0338">
    <property type="taxonomic scope" value="Bacteria"/>
</dbReference>
<dbReference type="HOGENOM" id="CLU_063430_1_1_11"/>
<dbReference type="GO" id="GO:0032259">
    <property type="term" value="P:methylation"/>
    <property type="evidence" value="ECO:0007669"/>
    <property type="project" value="UniProtKB-KW"/>
</dbReference>
<dbReference type="EMBL" id="CP005080">
    <property type="protein sequence ID" value="AGK78608.1"/>
    <property type="molecule type" value="Genomic_DNA"/>
</dbReference>
<dbReference type="Proteomes" id="UP000013304">
    <property type="component" value="Chromosome"/>
</dbReference>
<accession>N0CYG9</accession>
<proteinExistence type="predicted"/>
<reference evidence="4 5" key="1">
    <citation type="submission" date="2013-04" db="EMBL/GenBank/DDBJ databases">
        <title>Complete genome sequence of Streptomyces fulvissimus.</title>
        <authorList>
            <person name="Myronovskyi M."/>
            <person name="Tokovenko B."/>
            <person name="Manderscheid N."/>
            <person name="Petzke L."/>
            <person name="Luzhetskyy A."/>
        </authorList>
    </citation>
    <scope>NUCLEOTIDE SEQUENCE [LARGE SCALE GENOMIC DNA]</scope>
    <source>
        <strain evidence="4 5">DSM 40593</strain>
    </source>
</reference>
<dbReference type="InterPro" id="IPR012263">
    <property type="entry name" value="M_m6A_EcoRV"/>
</dbReference>
<evidence type="ECO:0000313" key="4">
    <source>
        <dbReference type="EMBL" id="AGK78608.1"/>
    </source>
</evidence>
<dbReference type="OrthoDB" id="5190841at2"/>
<keyword evidence="2" id="KW-0808">Transferase</keyword>
<dbReference type="PIRSF" id="PIRSF000398">
    <property type="entry name" value="M_m6A_EcoRV"/>
    <property type="match status" value="1"/>
</dbReference>
<keyword evidence="1 4" id="KW-0489">Methyltransferase</keyword>
<dbReference type="PANTHER" id="PTHR30481">
    <property type="entry name" value="DNA ADENINE METHYLASE"/>
    <property type="match status" value="1"/>
</dbReference>
<evidence type="ECO:0000256" key="2">
    <source>
        <dbReference type="ARBA" id="ARBA00022679"/>
    </source>
</evidence>
<dbReference type="PANTHER" id="PTHR30481:SF4">
    <property type="entry name" value="SITE-SPECIFIC DNA-METHYLTRANSFERASE (ADENINE-SPECIFIC)"/>
    <property type="match status" value="1"/>
</dbReference>
<dbReference type="PATRIC" id="fig|1303692.3.peg.3705"/>
<evidence type="ECO:0000256" key="3">
    <source>
        <dbReference type="ARBA" id="ARBA00022691"/>
    </source>
</evidence>
<dbReference type="SUPFAM" id="SSF53335">
    <property type="entry name" value="S-adenosyl-L-methionine-dependent methyltransferases"/>
    <property type="match status" value="1"/>
</dbReference>
<dbReference type="GO" id="GO:0006298">
    <property type="term" value="P:mismatch repair"/>
    <property type="evidence" value="ECO:0007669"/>
    <property type="project" value="TreeGrafter"/>
</dbReference>